<evidence type="ECO:0000256" key="3">
    <source>
        <dbReference type="ARBA" id="ARBA00022837"/>
    </source>
</evidence>
<dbReference type="SUPFAM" id="SSF49313">
    <property type="entry name" value="Cadherin-like"/>
    <property type="match status" value="3"/>
</dbReference>
<gene>
    <name evidence="5" type="ORF">EQU24_20200</name>
</gene>
<dbReference type="Pfam" id="PF00353">
    <property type="entry name" value="HemolysinCabind"/>
    <property type="match status" value="15"/>
</dbReference>
<keyword evidence="6" id="KW-1185">Reference proteome</keyword>
<dbReference type="InterPro" id="IPR025592">
    <property type="entry name" value="DUF4347"/>
</dbReference>
<dbReference type="PANTHER" id="PTHR38340:SF1">
    <property type="entry name" value="S-LAYER PROTEIN"/>
    <property type="match status" value="1"/>
</dbReference>
<dbReference type="InterPro" id="IPR002126">
    <property type="entry name" value="Cadherin-like_dom"/>
</dbReference>
<evidence type="ECO:0000313" key="6">
    <source>
        <dbReference type="Proteomes" id="UP000305881"/>
    </source>
</evidence>
<dbReference type="PROSITE" id="PS50268">
    <property type="entry name" value="CADHERIN_2"/>
    <property type="match status" value="1"/>
</dbReference>
<dbReference type="InterPro" id="IPR040853">
    <property type="entry name" value="RapA2_cadherin-like"/>
</dbReference>
<keyword evidence="2" id="KW-0964">Secreted</keyword>
<proteinExistence type="predicted"/>
<dbReference type="GO" id="GO:0007156">
    <property type="term" value="P:homophilic cell adhesion via plasma membrane adhesion molecules"/>
    <property type="evidence" value="ECO:0007669"/>
    <property type="project" value="InterPro"/>
</dbReference>
<accession>A0A4P9UUK1</accession>
<dbReference type="GO" id="GO:0005509">
    <property type="term" value="F:calcium ion binding"/>
    <property type="evidence" value="ECO:0007669"/>
    <property type="project" value="InterPro"/>
</dbReference>
<dbReference type="InterPro" id="IPR050557">
    <property type="entry name" value="RTX_toxin/Mannuronan_C5-epim"/>
</dbReference>
<evidence type="ECO:0000313" key="5">
    <source>
        <dbReference type="EMBL" id="QCW84293.1"/>
    </source>
</evidence>
<evidence type="ECO:0000256" key="1">
    <source>
        <dbReference type="ARBA" id="ARBA00004613"/>
    </source>
</evidence>
<dbReference type="NCBIfam" id="TIGR01965">
    <property type="entry name" value="VCBS_repeat"/>
    <property type="match status" value="6"/>
</dbReference>
<keyword evidence="3" id="KW-0106">Calcium</keyword>
<dbReference type="EMBL" id="CP035467">
    <property type="protein sequence ID" value="QCW84293.1"/>
    <property type="molecule type" value="Genomic_DNA"/>
</dbReference>
<dbReference type="InterPro" id="IPR018511">
    <property type="entry name" value="Hemolysin-typ_Ca-bd_CS"/>
</dbReference>
<comment type="subcellular location">
    <subcellularLocation>
        <location evidence="1">Secreted</location>
    </subcellularLocation>
</comment>
<dbReference type="SMART" id="SM00736">
    <property type="entry name" value="CADG"/>
    <property type="match status" value="2"/>
</dbReference>
<dbReference type="Gene3D" id="2.60.40.60">
    <property type="entry name" value="Cadherins"/>
    <property type="match status" value="1"/>
</dbReference>
<dbReference type="InterPro" id="IPR013783">
    <property type="entry name" value="Ig-like_fold"/>
</dbReference>
<reference evidence="6" key="1">
    <citation type="journal article" date="2019" name="J. Bacteriol.">
        <title>A Mutagenic Screen Identifies a TonB-Dependent Receptor Required for the Lanthanide Metal Switch in the Type I Methanotroph 'Methylotuvimicrobium buryatense' 5GB1C.</title>
        <authorList>
            <person name="Groom J.D."/>
            <person name="Ford S.M."/>
            <person name="Pesesky M.W."/>
            <person name="Lidstrom M.E."/>
        </authorList>
    </citation>
    <scope>NUCLEOTIDE SEQUENCE [LARGE SCALE GENOMIC DNA]</scope>
    <source>
        <strain evidence="6">5GB1C</strain>
    </source>
</reference>
<dbReference type="PROSITE" id="PS00330">
    <property type="entry name" value="HEMOLYSIN_CALCIUM"/>
    <property type="match status" value="7"/>
</dbReference>
<dbReference type="InterPro" id="IPR010221">
    <property type="entry name" value="VCBS_dom"/>
</dbReference>
<dbReference type="InterPro" id="IPR006644">
    <property type="entry name" value="Cadg"/>
</dbReference>
<dbReference type="Pfam" id="PF17803">
    <property type="entry name" value="Cadherin_4"/>
    <property type="match status" value="7"/>
</dbReference>
<dbReference type="Gene3D" id="2.150.10.10">
    <property type="entry name" value="Serralysin-like metalloprotease, C-terminal"/>
    <property type="match status" value="14"/>
</dbReference>
<dbReference type="GO" id="GO:0016020">
    <property type="term" value="C:membrane"/>
    <property type="evidence" value="ECO:0007669"/>
    <property type="project" value="InterPro"/>
</dbReference>
<dbReference type="InterPro" id="IPR015919">
    <property type="entry name" value="Cadherin-like_sf"/>
</dbReference>
<protein>
    <submittedName>
        <fullName evidence="5">DUF4347 domain-containing protein</fullName>
    </submittedName>
</protein>
<dbReference type="Pfam" id="PF14252">
    <property type="entry name" value="DUF4347"/>
    <property type="match status" value="1"/>
</dbReference>
<dbReference type="SUPFAM" id="SSF51120">
    <property type="entry name" value="beta-Roll"/>
    <property type="match status" value="7"/>
</dbReference>
<dbReference type="InterPro" id="IPR001343">
    <property type="entry name" value="Hemolysn_Ca-bd"/>
</dbReference>
<dbReference type="PRINTS" id="PR00313">
    <property type="entry name" value="CABNDNGRPT"/>
</dbReference>
<dbReference type="KEGG" id="mbur:EQU24_20200"/>
<dbReference type="Pfam" id="PF05345">
    <property type="entry name" value="He_PIG"/>
    <property type="match status" value="1"/>
</dbReference>
<dbReference type="GO" id="GO:0005576">
    <property type="term" value="C:extracellular region"/>
    <property type="evidence" value="ECO:0007669"/>
    <property type="project" value="UniProtKB-SubCell"/>
</dbReference>
<dbReference type="STRING" id="675511.GCA_000341735_03395"/>
<dbReference type="CDD" id="cd11304">
    <property type="entry name" value="Cadherin_repeat"/>
    <property type="match status" value="1"/>
</dbReference>
<dbReference type="PANTHER" id="PTHR38340">
    <property type="entry name" value="S-LAYER PROTEIN"/>
    <property type="match status" value="1"/>
</dbReference>
<sequence>MNDMNTPEANANLPRVIYFIDNSLYDIDILVAGLPENAIYQVIDSGADGLDQIMTTLEHHGEFDAIHIISHGQPGAIQLGNSLIDRSTLTERSADFEHLGSFISENGDILLYGCNVGEGDEGHAFVHELAQLTNADVAASLDATGPSVLGGNWVLELSTGEIAVDGFLSNEAMEAYSGLLATAPGIFNNQYVKFGYSANGTFGFGGNTKPGIQYDPEGSFGFLDTADYLTPGSPWEMFSVRVGSSTFVNNNTSPTGGQITTTINSAASSIQTSGSGSTAKTFGELVFESTFSSVPGLKMTQVYSLGENERVISIRVTFENTGSSSIFDVRYARAIDPDVDSNGLPGSTTNTLNVRGADGIPETDIVLGTGPVSGRVIGLYSNTSLESNAGVTGWTTDPNTYLNGGDEFRDGATRDDTIGLGINVGNLAAGQSVSFSLAYVFAASAADLQETIEEVPASNQAPILDAYDAVVTQGDEDTEITVTFAHLSGKASDPDGKVDAFKVTEVNSGTLRIGTSPEDAELWAVGSNDQITSAHNAYWTPNQDVNGTSIPAFKVRAVDDEGALSAATRDVPVQVLPVNDRPDLAGTVVEMPKLLEDPTVNNGQTVESLFAPRFTDVDAGDTPNLTGNFAGIVITANSETIIGQWQYTTDGTNWFNVGTVSTEFGLVLAPTAILRFAPNPDAYGIPEPLIVWALDNSYGAGFSSGETRVTFDTVSPAEDGPLSNNSLTVAIEVIPVNDSPVFTSGAPTATITETAANDTSVGEGVTLTAGANSDVIDNQLTGTLTATDVDNDDNTLVFSIRGGGKAESTWSKVGLFGTLTLNEHTGQWSYEATNFNAINALPEGAVVNEVFDFRVTDPEGASSIQQLTITLTGTNDTPILASAIGDQALSGTGDWFYQIPAATFTDAEGMGLTYTVRVTHVNGAEVDYSITDTVTPNADDTAGLASNWLTFDEASRSFSGNPPLSWGNQSLTFEVTASDGSLSATDTFTLNISANENQPPVVDNPLTWAAVNAPKEITSVTFDGMLGGQAIRFDGSGPIVLGSTAGANEVAAAVAAEITASSGLYDVTSSDGANVRLTAKEAGERAEFTNGTVIIDDVGRYTVTIVQEGAEAVAEQVSVQFHEVAGAQTLAFDGQTITINDLNTADIASAVAAQVNGNGEWNAAVHETFADTIIFTARTPGARDSLTAADFNVIVDNSLASPSVITQGGSTLIFEITDAQAANASLFSLTAGDRTVTDLDISSATSGADLAGLINTEFAGTPVSAVWEGNQLIITDAAGGAFGAPELKLEDDVAAMFTDDGTATEAVEVTFANAEGATRIVFDGVEVSLTGTETAAQVAQQFHDAYSAAAEGTQWTSAYIESGTTVQLTAKTPGAVADLTVDDFIVTGDTIAAPANAFVPSLEGQDARFEIVDLTFIDGPYGGAEFSVGDTTVVAGTAVTGEQIAEAINDASLANYTVTERDGATVTLEANQGGEKTDLGTEELVIYSTPISVVSGNTYKPDYAPRQGTFTFSNRTGEPDYLLEFFGRHIDIAGNQTPAQVLAQFVSQLPLIYDGETFKSYHVNSNWSIYVGTGYSNASIGQFLLIENINGSTSTNITATDFIARNEVGAAGTDINVIIQGDSWSYTIPSETFSDPENDALVYSAFTINPANGAATLITDSPALSFSPDTLTLSGNGAVPANLLIEIRAFDAVSNGTAASQFQLIVYNNTQDSDLTVGVMPASVPFVDGPGSGIYTVPARAFNFLGEEDNGLTYSATLADDSALPAWLSFDPDTATFSGNPPAGEENLSVKVTATTTTGTSVFTTFTLAIINPNDPLALVTPLQDQPGVPGGAVSILFDKPFIDPDGSPTGTATTEGISYSATANGQALDSFGLSLIEVTEGENAGKLLLSGTVPGNAAYLNIELTGTESTGGSTATTSFTLNLGGTAEGALPGALLPNNAGAVAITINEGADLGAPKLGDTLTATVSDGDGFNPANVIYQWQIQADDVWTDVAGARGNEQSLTLATTEVGFPVRVQAFYTDNGNVAESPISDALPAIDNINTPGEITIAGTGANAGTNWSAIITDPDGLFTATPTYQWQIADTEGGDFTNIPGAIFSSYTLTSADGGKWIRVITHYTDDFGAEESNITSVPRNVNLSAIAPVANNQEGEAQEEGHEVPGENAIGNLLADEAATDANPGQTETLVISAVRAGNIEGIGRPANDDGDSFIISGNYGDLIVNKTTGEYTYIVAQTNESVDGLNVGQTLTEVFNYTVRDVDGLTDTALLTITINGANDKPTISGQVDSVTVEEDVPTQIPLDVLSIVDPDDNALTLTLSVTSGTLRVDTLDTAVEVAGNDTDTLVLNVTSSPETLMGWLIDNPIYYVTPINAPSGEIAALSYTIDDGTGAIPASGTTTIIATPTNDAPILDAGGSEAAGIHAVGTFKPRGDAVIIAPALELTDIDSPTMGSATISLVSGAQDNQFGVFYESLSLTADGVNAASTAGLTVSSSQTADGAALTISGIASVEDYQAILRQVQYNNANPNAFVGDREITFSVIDAEGDESNTAFITTTDENTDIAVGQRIFINDVDSGAVIALKVDNQNFVASRPLSLESGDSLKFYDAATQPKFAFDLEVNVVLAETDAPITEAVVAGPRVATVTVSVPWTPVIDMNGPLPGRDHDVTYIEKAPAVAVATSNSSIVDQDGLIRNLTLTLTNPLDNTEDLTQEYLSVTQATLDWLAPRGISIDTEASDGEAVSGSGWTKATTITFVASGDGGTSTNFQVALRGVRYQNDSTAPSVETRYVEANAIDVDDNVGVGAQTIINLIAVNDAPVGIDSQVAGTEDVVYPFGVTDFGFSDPWDNDVHELAAVKISTLPEYGVLLLDNVPVNAGDFVSREQLEAGLLTYSPAANINGDAAASFTFQVQDNGGTENGGVDLDPTPRTLTIDLAPVNDAPVLTDALKAAATITEDEVTNAGNLVSALLGTITDVDTGEHGEHNGVKQGMAIFEASNGGDIGGHWEFSLYNAETEEFGEWQAINLTAVGQVLLLDQTDKVRFVPDQIGGTTANDLAEPSLRYYAWDQATGVPGDIVSGIAGEANVANRGDSSAYSLAEGLVTLTVTDVNDAPTIVAPVPQTVDEDGVLTITGLSFDDVDISGRADGDTSNDSVTITLEVAHGTLTLTNTDGITFVGDSANEGASLTFYGTLTDVNAAVAGLEYRPDENFNGTDTLSVKIDDQGNVGGDPLYTETDIAITVNPVNDAPVLTDALKAAATITEDEVTNAGNLVSALLGTITDVDTGEHGEHNGVKQGMAIFEASNGGDIGGHWEFSLYNAETEEFGEWQAINLTAVGQVLLLDQTDKVRFVPDQIGGTTANDLAEPSLRYYAWDQATGVPGDIVSGIAGEANVANRGDSSAYSLAEGLVTLTVTDVNDAPTIVAPVPQTVDEDGVLTITGLSFDDVDISGRADGDTSNDSVTITLEVAHGTLTLTNTDGITFVGDSANEGASLTFYGTLTDVNAAVAGLEYRPDENFNGTDTLSVKIDDQGNVGGDPLYTETDIAITVNPVNDAPVLADALKAAATITEDEVTNAGNLVSALLGTITDVDTGEHGEHNGVKQGMAIFEASNGGDIGGHWEFSLYNAETEAFGEWQAINFTAVGQVLLLDQDDKVRFVPDAKNGTTANDLTEPSLRYYAWDQATGVPGGIVSDIAGEDNAGSRGGSSAYSLAEGLVTLTVTDVNDAPEVSVDNDTKFYARSEGIPLFASDEEVTLSDVDFGDYLTEARLILDSAWTTDNAFGDTWETLFSTSGSSFTTSLDNVLTITGNGTEASPLVITGDGSHEEYTEALLSLRYQNANENAFVGTRNVSLTVKDSEGEPSAPAVFTVDVIWSTVVDLSGPTEETRDHQISYTEGAAPVAIAASDAELIDQDGNTKSVTVTLRDTVNGSNEKLFITESQLPTFYAIGVTVTGNNSHEITLSNESGLDPTFFQLALRAIQYSNTSTRPTDAPRFVDVTTVDMDDNPGVSATTTINVTIVNDPPFGSVTISNTADERDINDVRVGDVLTVTHDVDDPDGGPYEPVTFEWLIDNEVVHTGNSYALTRDDVGKSLSVRIQYTDGEGFFETVVSAPTAEVANVNEAPQAIEPAPSDTASENDPGFSFDLLDGVTDIDVDFGLDSLTIDSVVYVVDGEATGNDGQDLPAGVSRSDSMITVDPSQYKFLNDEEISTIVVTYTVKDEEGETATQTYTITVTGVNDPAVIGGDLTQAADETDAPLTLTGTLTAVDVDNEDNKFQVQENVEGTHGAFSLTEDGVWTFVANSAFDELNVGDTVEESFAVRSIDGTEASVTVTINGTNDPAVIGGDLTQAADETDAPLTLTGTLTASDVDNEDNKFQVQEDVAGTYGTFSLTEDGAWTFVANSAFDYLNVGDTVEESFTVRSIDGTEASVTVTINGTNDPAVIGGDLTQAADETNEPLTLTGTLTASDVDNEDNKFQVQEDVAGTYGTFSLSEDGAWTFVANSAFDYLNVGDTVEESFTVRSIDGTEASVTVTINGTNDPAVIGGDLTQAADETDAPLTLTGTLTNEDPDNEDNKFQTQESVEGDHGTFSLTEDGAWTFVANSAFDYLNVGDTVEESFTVRSIDGTEASVTVTINGTNDAPTAILLSNDTIKENTPPGEGRIIGGLTTIDVDDDVHAYSILDAEDGFNFELTEGNKLRFRDGVTLDAETKHQYAVTVRTTDSGGASFDQRFIINLEDVNEYAISTPVFAIDPIIPGIRPNWVPIDTAIGTFIGIKAIADDLDLTDQVESYELVGNSAGTAPYTAGEFSIMSTGSDAGKIFVANNSTWAVNTPRVLFVKATSTDGSSAIGFIRLDIAPSIFKVLDDDKFIDETEKTALDFSVVGLDVDATATVTFTDVNGDQVVIDDLNFDGTYTADLSSLADGIITSKIDIIDASGQSGMVVGDTLRMGNVPLAPSLALVSDVDTAVNAAFPSDNEFPLVGVEPGATWEYSTDNGVTWLPGGTAEDKLLHDGSVMSVRLRQTDASGLRSVASAIVILGTTADNVIDGSADAEQIFGFEGNDTIYGGAGNDTLYGGEGNDRLYGNQGDDVIYAVAGDNWLHGGQGNDTLYGGTGNDTLAGGAGDDYLDGGEGNNTVDYSTSQDGVTVDLRITEAQFISAHQGWDTLRNLHNIIGSGFDDVLTGDDGDNVIYGGGGNDTIYGGAGNDTLYGGEGNDRLYGNQGDDVIYAVAGDNWLHGGQGNDTLYGGTGNDTLAGGAGDDYLDGGEGNNTVDYSTSQDGVTVDLRITEAQFISAHQGWDTLRNLHNIIGSGFDDVLTGDDGDNVIYGGGGNDTIYGGAGNDTLYGGEGNDRLYGNQGDDVIYAVAGDNWLHGGQGNDTLYGGTGNDTLAGGAGDDYLDGGEGNNTVDYSTSQDGVTVDLRITEAQFISAHQGWDTLRNLHNIIGSGFDDVLIGDDGDNVIYGGGGNDTIYGGAGNDTLYGGEGNDRLYGNQGDDVIYAVAGDNWLHGGQGNDTLYGGTGNDTLAGGAGDDYLDGGEGNNTVDYSTSQDGVTVDLRITEAQFISAHQGWDTLRNLHNIIGSGFDDVLTGDDGDNVIYGGGGNDTIYGGAGNDTLYGGEGNDRLYGNQGDDVIYAVAGDNWLHGGQGNDTLYGGTGNDTLAGGAGDDYLDGGEGNNTVDYSTSQDGVTVDLRITEAQFISAHQGWDTLRNLHNIIGSGFDDVLTGDDGDNVIYGGGGNDTIYGGAGNDTLYGGEGNDRLYGNQGDDVIYAVAGDNWLHGGQGNDTLYGGTGNDTLAGGAGDDYLDGGEGNNTVDYSTSQDGVTVDLRITEAQFISAHQGWDTLRNLHNIIGSGFDDVLTGDDGDNVIYGGGGNDTIYGGAGNDTLYGGEGNDRLYGNQGDDVIYAVAGDNWLHGGQGNDTLYGGTGNDTLAGGAGDDYLDGGEGNNTVDYSTSQDGVTVDLRITEAQFISAHQGWDTLRNLHNIIGSGFDDVLIGDDGDNVIYGGDGDDIIYGGLGHNTLIGGSGSDQFVFNTAPGIGNVDTILDFEVNVDKIVLYRSIFSAFVEDTVDELERYLVYDNETGLLSYDADGSGINEAAPIAILGIDNHPGLTANDFIIV</sequence>
<dbReference type="Gene3D" id="2.60.40.2700">
    <property type="match status" value="3"/>
</dbReference>
<dbReference type="Proteomes" id="UP000305881">
    <property type="component" value="Chromosome"/>
</dbReference>
<evidence type="ECO:0000259" key="4">
    <source>
        <dbReference type="PROSITE" id="PS50268"/>
    </source>
</evidence>
<dbReference type="OrthoDB" id="6089850at2"/>
<dbReference type="Gene3D" id="2.60.40.10">
    <property type="entry name" value="Immunoglobulins"/>
    <property type="match status" value="7"/>
</dbReference>
<feature type="domain" description="Cadherin" evidence="4">
    <location>
        <begin position="4639"/>
        <end position="4737"/>
    </location>
</feature>
<name>A0A4P9UUK1_METBY</name>
<evidence type="ECO:0000256" key="2">
    <source>
        <dbReference type="ARBA" id="ARBA00022525"/>
    </source>
</evidence>
<organism evidence="5 6">
    <name type="scientific">Methylotuvimicrobium buryatense</name>
    <name type="common">Methylomicrobium buryatense</name>
    <dbReference type="NCBI Taxonomy" id="95641"/>
    <lineage>
        <taxon>Bacteria</taxon>
        <taxon>Pseudomonadati</taxon>
        <taxon>Pseudomonadota</taxon>
        <taxon>Gammaproteobacteria</taxon>
        <taxon>Methylococcales</taxon>
        <taxon>Methylococcaceae</taxon>
        <taxon>Methylotuvimicrobium</taxon>
    </lineage>
</organism>
<dbReference type="InterPro" id="IPR011049">
    <property type="entry name" value="Serralysin-like_metalloprot_C"/>
</dbReference>